<dbReference type="InterPro" id="IPR012258">
    <property type="entry name" value="Acyl-CoA_oxidase"/>
</dbReference>
<dbReference type="GO" id="GO:0005777">
    <property type="term" value="C:peroxisome"/>
    <property type="evidence" value="ECO:0007669"/>
    <property type="project" value="InterPro"/>
</dbReference>
<reference evidence="8" key="1">
    <citation type="journal article" date="2020" name="bioRxiv">
        <title>Genomic and phenotypic heterogeneity of clinical isolates of the human pathogens Aspergillus fumigatus, Aspergillus lentulus and Aspergillus fumigatiaffinis.</title>
        <authorList>
            <person name="dos Santos R.A.C."/>
            <person name="Steenwyk J.L."/>
            <person name="Rivero-Menendez O."/>
            <person name="Mead M.E."/>
            <person name="Silva L.P."/>
            <person name="Bastos R.W."/>
            <person name="Alastruey-Izquierdo A."/>
            <person name="Goldman G.H."/>
            <person name="Rokas A."/>
        </authorList>
    </citation>
    <scope>NUCLEOTIDE SEQUENCE</scope>
    <source>
        <strain evidence="8">CNM-CM6805</strain>
    </source>
</reference>
<comment type="similarity">
    <text evidence="2">Belongs to the acyl-CoA oxidase family.</text>
</comment>
<feature type="domain" description="Acyl-CoA oxidase C-terminal" evidence="6">
    <location>
        <begin position="524"/>
        <end position="667"/>
    </location>
</feature>
<dbReference type="InterPro" id="IPR036250">
    <property type="entry name" value="AcylCo_DH-like_C"/>
</dbReference>
<evidence type="ECO:0000256" key="2">
    <source>
        <dbReference type="ARBA" id="ARBA00006288"/>
    </source>
</evidence>
<dbReference type="GO" id="GO:0003997">
    <property type="term" value="F:acyl-CoA oxidase activity"/>
    <property type="evidence" value="ECO:0007669"/>
    <property type="project" value="InterPro"/>
</dbReference>
<keyword evidence="4" id="KW-0274">FAD</keyword>
<feature type="domain" description="Acyl-CoA oxidase C-alpha1" evidence="7">
    <location>
        <begin position="382"/>
        <end position="459"/>
    </location>
</feature>
<dbReference type="Proteomes" id="UP000653565">
    <property type="component" value="Unassembled WGS sequence"/>
</dbReference>
<organism evidence="8 9">
    <name type="scientific">Aspergillus fumigatiaffinis</name>
    <dbReference type="NCBI Taxonomy" id="340414"/>
    <lineage>
        <taxon>Eukaryota</taxon>
        <taxon>Fungi</taxon>
        <taxon>Dikarya</taxon>
        <taxon>Ascomycota</taxon>
        <taxon>Pezizomycotina</taxon>
        <taxon>Eurotiomycetes</taxon>
        <taxon>Eurotiomycetidae</taxon>
        <taxon>Eurotiales</taxon>
        <taxon>Aspergillaceae</taxon>
        <taxon>Aspergillus</taxon>
        <taxon>Aspergillus subgen. Fumigati</taxon>
    </lineage>
</organism>
<evidence type="ECO:0000259" key="7">
    <source>
        <dbReference type="Pfam" id="PF22924"/>
    </source>
</evidence>
<evidence type="ECO:0000313" key="8">
    <source>
        <dbReference type="EMBL" id="KAF4239446.1"/>
    </source>
</evidence>
<evidence type="ECO:0000256" key="5">
    <source>
        <dbReference type="ARBA" id="ARBA00023002"/>
    </source>
</evidence>
<evidence type="ECO:0000256" key="3">
    <source>
        <dbReference type="ARBA" id="ARBA00022630"/>
    </source>
</evidence>
<dbReference type="SUPFAM" id="SSF47203">
    <property type="entry name" value="Acyl-CoA dehydrogenase C-terminal domain-like"/>
    <property type="match status" value="2"/>
</dbReference>
<name>A0A8H4MBM1_9EURO</name>
<evidence type="ECO:0000256" key="4">
    <source>
        <dbReference type="ARBA" id="ARBA00022827"/>
    </source>
</evidence>
<dbReference type="PANTHER" id="PTHR10909">
    <property type="entry name" value="ELECTRON TRANSPORT OXIDOREDUCTASE"/>
    <property type="match status" value="1"/>
</dbReference>
<keyword evidence="9" id="KW-1185">Reference proteome</keyword>
<dbReference type="AlphaFoldDB" id="A0A8H4MBM1"/>
<gene>
    <name evidence="8" type="ORF">CNMCM6805_005868</name>
</gene>
<dbReference type="SUPFAM" id="SSF52096">
    <property type="entry name" value="ClpP/crotonase"/>
    <property type="match status" value="1"/>
</dbReference>
<dbReference type="GO" id="GO:0071949">
    <property type="term" value="F:FAD binding"/>
    <property type="evidence" value="ECO:0007669"/>
    <property type="project" value="InterPro"/>
</dbReference>
<dbReference type="EMBL" id="JAAAPX010000032">
    <property type="protein sequence ID" value="KAF4239446.1"/>
    <property type="molecule type" value="Genomic_DNA"/>
</dbReference>
<dbReference type="Gene3D" id="1.20.140.10">
    <property type="entry name" value="Butyryl-CoA Dehydrogenase, subunit A, domain 3"/>
    <property type="match status" value="2"/>
</dbReference>
<dbReference type="InterPro" id="IPR029045">
    <property type="entry name" value="ClpP/crotonase-like_dom_sf"/>
</dbReference>
<dbReference type="InterPro" id="IPR001753">
    <property type="entry name" value="Enoyl-CoA_hydra/iso"/>
</dbReference>
<evidence type="ECO:0000256" key="1">
    <source>
        <dbReference type="ARBA" id="ARBA00001974"/>
    </source>
</evidence>
<accession>A0A8H4MBM1</accession>
<reference evidence="8" key="2">
    <citation type="submission" date="2020-04" db="EMBL/GenBank/DDBJ databases">
        <authorList>
            <person name="Santos R.A.C."/>
            <person name="Steenwyk J.L."/>
            <person name="Rivero-Menendez O."/>
            <person name="Mead M.E."/>
            <person name="Silva L.P."/>
            <person name="Bastos R.W."/>
            <person name="Alastruey-Izquierdo A."/>
            <person name="Goldman G.H."/>
            <person name="Rokas A."/>
        </authorList>
    </citation>
    <scope>NUCLEOTIDE SEQUENCE</scope>
    <source>
        <strain evidence="8">CNM-CM6805</strain>
    </source>
</reference>
<dbReference type="PANTHER" id="PTHR10909:SF250">
    <property type="entry name" value="PEROXISOMAL ACYL-COENZYME A OXIDASE 1"/>
    <property type="match status" value="1"/>
</dbReference>
<comment type="caution">
    <text evidence="8">The sequence shown here is derived from an EMBL/GenBank/DDBJ whole genome shotgun (WGS) entry which is preliminary data.</text>
</comment>
<dbReference type="GO" id="GO:0033540">
    <property type="term" value="P:fatty acid beta-oxidation using acyl-CoA oxidase"/>
    <property type="evidence" value="ECO:0007669"/>
    <property type="project" value="TreeGrafter"/>
</dbReference>
<evidence type="ECO:0000259" key="6">
    <source>
        <dbReference type="Pfam" id="PF01756"/>
    </source>
</evidence>
<dbReference type="CDD" id="cd06558">
    <property type="entry name" value="crotonase-like"/>
    <property type="match status" value="1"/>
</dbReference>
<dbReference type="GO" id="GO:0005504">
    <property type="term" value="F:fatty acid binding"/>
    <property type="evidence" value="ECO:0007669"/>
    <property type="project" value="TreeGrafter"/>
</dbReference>
<sequence>MTLPFESSNLTVERNAKVYIITMRMGSENRLNTKFCQEMISAFNWIRQTIGSNSEGAVITRGKDAKFFCTGLDLEEAEKDPFSNTDGFYPADKEVYQLLHTILDFPFPTIALITGHTFGGGCPLAFAHDYRVMNSERGFICMPPVDLGMHFSGMGILPRLKLHPQIARKVLLEGHRFTAKEAMTDGLVDAIAPPDRMLDVALELANKWAPKGKAGYGEKWRGKCSKSAMSTAAQHFYQENPRFETGGIVEKIEANEMQMNAESAVTTPGVVFEPNPVCSEKHRTLGRRKFPHSPYRGIESSFKPLGPHETAAGEEHAVSGECIMDAEQCFQAVVHKTQASKPNKRTGEVCVRCHDKKVSFTGANTCRVTPVKTKADADQCTWTGSDFSSLAHMHSMSSGLKSLCTNIVADGIETCRRALGGHGYGGASGFIRLYPDYLSRVTVEGDNWMITQQVASYLIKRMAEAASGKPGSDASHLEILNAQASGRTLHPYNILDSDPNLVKAFRRKASFQVYGIYVDRVLRKKPWTSLMIQLNKASHAQSMAMIVELFYEAVAMNEGFSPTIQAALLDLYRLFACYYLELEGNDFIRAGAISQSELNALPAHIQQLMAKIRPHAVNLVDPWMIPDYLLDSALGRYDGKVYEELFHRAHRLNPLNKITFNPNYWEDEIVKGSGDNWSSILAKL</sequence>
<dbReference type="GO" id="GO:0055088">
    <property type="term" value="P:lipid homeostasis"/>
    <property type="evidence" value="ECO:0007669"/>
    <property type="project" value="TreeGrafter"/>
</dbReference>
<dbReference type="InterPro" id="IPR055060">
    <property type="entry name" value="ACOX_C_alpha1"/>
</dbReference>
<evidence type="ECO:0008006" key="10">
    <source>
        <dbReference type="Google" id="ProtNLM"/>
    </source>
</evidence>
<dbReference type="Pfam" id="PF00378">
    <property type="entry name" value="ECH_1"/>
    <property type="match status" value="1"/>
</dbReference>
<evidence type="ECO:0000313" key="9">
    <source>
        <dbReference type="Proteomes" id="UP000653565"/>
    </source>
</evidence>
<keyword evidence="3" id="KW-0285">Flavoprotein</keyword>
<protein>
    <recommendedName>
        <fullName evidence="10">Enoyl-CoA hydratase/isomerase family protein</fullName>
    </recommendedName>
</protein>
<dbReference type="Pfam" id="PF22924">
    <property type="entry name" value="ACOX_C_alpha1"/>
    <property type="match status" value="1"/>
</dbReference>
<comment type="cofactor">
    <cofactor evidence="1">
        <name>FAD</name>
        <dbReference type="ChEBI" id="CHEBI:57692"/>
    </cofactor>
</comment>
<keyword evidence="5" id="KW-0560">Oxidoreductase</keyword>
<dbReference type="Pfam" id="PF01756">
    <property type="entry name" value="ACOX"/>
    <property type="match status" value="1"/>
</dbReference>
<proteinExistence type="inferred from homology"/>
<dbReference type="Gene3D" id="3.90.226.10">
    <property type="entry name" value="2-enoyl-CoA Hydratase, Chain A, domain 1"/>
    <property type="match status" value="1"/>
</dbReference>
<dbReference type="InterPro" id="IPR002655">
    <property type="entry name" value="Acyl-CoA_oxidase_C"/>
</dbReference>